<dbReference type="GO" id="GO:0004805">
    <property type="term" value="F:trehalose-phosphatase activity"/>
    <property type="evidence" value="ECO:0007669"/>
    <property type="project" value="TreeGrafter"/>
</dbReference>
<dbReference type="GeneID" id="75105897"/>
<organism evidence="1">
    <name type="scientific">Methanothermobacter wolfeii</name>
    <name type="common">Methanobacterium wolfei</name>
    <dbReference type="NCBI Taxonomy" id="145261"/>
    <lineage>
        <taxon>Archaea</taxon>
        <taxon>Methanobacteriati</taxon>
        <taxon>Methanobacteriota</taxon>
        <taxon>Methanomada group</taxon>
        <taxon>Methanobacteria</taxon>
        <taxon>Methanobacteriales</taxon>
        <taxon>Methanobacteriaceae</taxon>
        <taxon>Methanothermobacter</taxon>
    </lineage>
</organism>
<dbReference type="GO" id="GO:0005829">
    <property type="term" value="C:cytosol"/>
    <property type="evidence" value="ECO:0007669"/>
    <property type="project" value="TreeGrafter"/>
</dbReference>
<proteinExistence type="predicted"/>
<dbReference type="PANTHER" id="PTHR10788">
    <property type="entry name" value="TREHALOSE-6-PHOSPHATE SYNTHASE"/>
    <property type="match status" value="1"/>
</dbReference>
<dbReference type="AlphaFoldDB" id="A0A9E7RV90"/>
<dbReference type="RefSeq" id="WP_261599681.1">
    <property type="nucleotide sequence ID" value="NZ_CP104550.1"/>
</dbReference>
<reference evidence="1" key="1">
    <citation type="submission" date="2022-09" db="EMBL/GenBank/DDBJ databases">
        <title>Characterization of three MwoI isoschizomers from sequenced genome and metagenomes.</title>
        <authorList>
            <person name="Fomenkov A."/>
            <person name="Xu S.Y."/>
            <person name="Roberts R.J."/>
        </authorList>
    </citation>
    <scope>NUCLEOTIDE SEQUENCE</scope>
    <source>
        <strain evidence="1">DSM 2970</strain>
    </source>
</reference>
<dbReference type="PANTHER" id="PTHR10788:SF106">
    <property type="entry name" value="BCDNA.GH08860"/>
    <property type="match status" value="1"/>
</dbReference>
<dbReference type="GO" id="GO:0005992">
    <property type="term" value="P:trehalose biosynthetic process"/>
    <property type="evidence" value="ECO:0007669"/>
    <property type="project" value="InterPro"/>
</dbReference>
<accession>A0A9E7RV90</accession>
<dbReference type="CDD" id="cd03788">
    <property type="entry name" value="GT20_TPS"/>
    <property type="match status" value="1"/>
</dbReference>
<gene>
    <name evidence="1" type="ORF">N5910_01555</name>
</gene>
<dbReference type="EMBL" id="CP104550">
    <property type="protein sequence ID" value="UXH32012.1"/>
    <property type="molecule type" value="Genomic_DNA"/>
</dbReference>
<dbReference type="SUPFAM" id="SSF53756">
    <property type="entry name" value="UDP-Glycosyltransferase/glycogen phosphorylase"/>
    <property type="match status" value="1"/>
</dbReference>
<dbReference type="InterPro" id="IPR001830">
    <property type="entry name" value="Glyco_trans_20"/>
</dbReference>
<evidence type="ECO:0000313" key="1">
    <source>
        <dbReference type="EMBL" id="UXH32012.1"/>
    </source>
</evidence>
<dbReference type="GO" id="GO:0003825">
    <property type="term" value="F:alpha,alpha-trehalose-phosphate synthase (UDP-forming) activity"/>
    <property type="evidence" value="ECO:0007669"/>
    <property type="project" value="TreeGrafter"/>
</dbReference>
<dbReference type="Gene3D" id="3.40.50.2000">
    <property type="entry name" value="Glycogen Phosphorylase B"/>
    <property type="match status" value="2"/>
</dbReference>
<dbReference type="Pfam" id="PF00982">
    <property type="entry name" value="Glyco_transf_20"/>
    <property type="match status" value="1"/>
</dbReference>
<dbReference type="Proteomes" id="UP001065373">
    <property type="component" value="Chromosome"/>
</dbReference>
<name>A0A9E7RV90_METWO</name>
<protein>
    <submittedName>
        <fullName evidence="1">Glycosyltransferase family 20 protein</fullName>
    </submittedName>
</protein>
<sequence length="495" mass="58116">MTKVLQEHLMKFLEDKNLIIVSNRGPVEFSRDNGKIFMKRGAGGLVSTILPLVERFEGVWVSSAMTLEDAEVALGYPENRVPVPLDDPKFNVSFVVVDREVYEDYYSVISNPLLWFLQHYMWNTPYGPDIDERIYDAWDKGYVHVNREFASRVIQEVDKNDKEPLIMLQDYHLYLCPGFIKKEMPEVFLSHFIHIPWPQRDYFKILPEGMRDAIMEGLLSNRILGFHIDRYCNNFLECCEDSGYDVDYEERSVIRDGERTFVKSYPISIDPESIYRTANSHLAMEKEDLVKRLKGDMFLIYRTDRADLSKNIIRGFKAYELFLREHPEFHGRVKFLATGKPTRQQIREYREYMDKISETVDDINRRYGNEEWKPVEYICRADYELVAAAFKRYDCLLVNPIADGMNIVPKEASLINEEDGLIILSKNAGCYEELSDDVIGVNPFDVKETADALYYAVKADMEERKKRVQGLREKVVKRTIYNWINEQFNDFKKLI</sequence>